<evidence type="ECO:0000313" key="1">
    <source>
        <dbReference type="EMBL" id="AUD79467.1"/>
    </source>
</evidence>
<name>A0A2K9ADF4_9GAMM</name>
<reference evidence="1 2" key="1">
    <citation type="submission" date="2017-12" db="EMBL/GenBank/DDBJ databases">
        <title>Kangiella profundi FT102 completed genome.</title>
        <authorList>
            <person name="Xu J."/>
            <person name="Wang J."/>
            <person name="Lu Y."/>
        </authorList>
    </citation>
    <scope>NUCLEOTIDE SEQUENCE [LARGE SCALE GENOMIC DNA]</scope>
    <source>
        <strain evidence="1 2">FT102</strain>
    </source>
</reference>
<dbReference type="AlphaFoldDB" id="A0A2K9ADF4"/>
<protein>
    <submittedName>
        <fullName evidence="1">Uncharacterized protein</fullName>
    </submittedName>
</protein>
<dbReference type="RefSeq" id="WP_106647278.1">
    <property type="nucleotide sequence ID" value="NZ_BMGO01000001.1"/>
</dbReference>
<proteinExistence type="predicted"/>
<gene>
    <name evidence="1" type="ORF">CW740_09530</name>
</gene>
<dbReference type="KEGG" id="kpd:CW740_09530"/>
<evidence type="ECO:0000313" key="2">
    <source>
        <dbReference type="Proteomes" id="UP000232693"/>
    </source>
</evidence>
<keyword evidence="2" id="KW-1185">Reference proteome</keyword>
<dbReference type="EMBL" id="CP025120">
    <property type="protein sequence ID" value="AUD79467.1"/>
    <property type="molecule type" value="Genomic_DNA"/>
</dbReference>
<dbReference type="Proteomes" id="UP000232693">
    <property type="component" value="Chromosome"/>
</dbReference>
<sequence>MPKNKSSYVPFHRHIFNDPLIYQLTAQERLLLDQLYMQYNGKNNGDFSCAWSVMKKKGWNSKATLFKAKQGLLTKGWIEETRKGYTGVCSLYAVTFLKIDDCNGKLDARATNTPSMRYREIKKPDTNIVPK</sequence>
<accession>A0A2K9ADF4</accession>
<organism evidence="1 2">
    <name type="scientific">Kangiella profundi</name>
    <dbReference type="NCBI Taxonomy" id="1561924"/>
    <lineage>
        <taxon>Bacteria</taxon>
        <taxon>Pseudomonadati</taxon>
        <taxon>Pseudomonadota</taxon>
        <taxon>Gammaproteobacteria</taxon>
        <taxon>Kangiellales</taxon>
        <taxon>Kangiellaceae</taxon>
        <taxon>Kangiella</taxon>
    </lineage>
</organism>
<dbReference type="OrthoDB" id="8910510at2"/>